<evidence type="ECO:0000256" key="1">
    <source>
        <dbReference type="SAM" id="Phobius"/>
    </source>
</evidence>
<organism evidence="2 3">
    <name type="scientific">Collybia nuda</name>
    <dbReference type="NCBI Taxonomy" id="64659"/>
    <lineage>
        <taxon>Eukaryota</taxon>
        <taxon>Fungi</taxon>
        <taxon>Dikarya</taxon>
        <taxon>Basidiomycota</taxon>
        <taxon>Agaricomycotina</taxon>
        <taxon>Agaricomycetes</taxon>
        <taxon>Agaricomycetidae</taxon>
        <taxon>Agaricales</taxon>
        <taxon>Tricholomatineae</taxon>
        <taxon>Clitocybaceae</taxon>
        <taxon>Collybia</taxon>
    </lineage>
</organism>
<feature type="transmembrane region" description="Helical" evidence="1">
    <location>
        <begin position="185"/>
        <end position="205"/>
    </location>
</feature>
<evidence type="ECO:0000313" key="3">
    <source>
        <dbReference type="Proteomes" id="UP000807353"/>
    </source>
</evidence>
<evidence type="ECO:0000313" key="2">
    <source>
        <dbReference type="EMBL" id="KAF9461577.1"/>
    </source>
</evidence>
<accession>A0A9P5Y3G0</accession>
<dbReference type="OrthoDB" id="2929351at2759"/>
<dbReference type="EMBL" id="MU150282">
    <property type="protein sequence ID" value="KAF9461577.1"/>
    <property type="molecule type" value="Genomic_DNA"/>
</dbReference>
<dbReference type="AlphaFoldDB" id="A0A9P5Y3G0"/>
<reference evidence="2" key="1">
    <citation type="submission" date="2020-11" db="EMBL/GenBank/DDBJ databases">
        <authorList>
            <consortium name="DOE Joint Genome Institute"/>
            <person name="Ahrendt S."/>
            <person name="Riley R."/>
            <person name="Andreopoulos W."/>
            <person name="Labutti K."/>
            <person name="Pangilinan J."/>
            <person name="Ruiz-Duenas F.J."/>
            <person name="Barrasa J.M."/>
            <person name="Sanchez-Garcia M."/>
            <person name="Camarero S."/>
            <person name="Miyauchi S."/>
            <person name="Serrano A."/>
            <person name="Linde D."/>
            <person name="Babiker R."/>
            <person name="Drula E."/>
            <person name="Ayuso-Fernandez I."/>
            <person name="Pacheco R."/>
            <person name="Padilla G."/>
            <person name="Ferreira P."/>
            <person name="Barriuso J."/>
            <person name="Kellner H."/>
            <person name="Castanera R."/>
            <person name="Alfaro M."/>
            <person name="Ramirez L."/>
            <person name="Pisabarro A.G."/>
            <person name="Kuo A."/>
            <person name="Tritt A."/>
            <person name="Lipzen A."/>
            <person name="He G."/>
            <person name="Yan M."/>
            <person name="Ng V."/>
            <person name="Cullen D."/>
            <person name="Martin F."/>
            <person name="Rosso M.-N."/>
            <person name="Henrissat B."/>
            <person name="Hibbett D."/>
            <person name="Martinez A.T."/>
            <person name="Grigoriev I.V."/>
        </authorList>
    </citation>
    <scope>NUCLEOTIDE SEQUENCE</scope>
    <source>
        <strain evidence="2">CBS 247.69</strain>
    </source>
</reference>
<protein>
    <submittedName>
        <fullName evidence="2">Uncharacterized protein</fullName>
    </submittedName>
</protein>
<comment type="caution">
    <text evidence="2">The sequence shown here is derived from an EMBL/GenBank/DDBJ whole genome shotgun (WGS) entry which is preliminary data.</text>
</comment>
<keyword evidence="3" id="KW-1185">Reference proteome</keyword>
<sequence>MMLSLLRVVLALPIAVRCATTITLADVHLSGESTVIPRPSQTFSVVGVGSEGLATITFEFVESLQPTVTGFSTHINNGTRGVVEALFGTITIPPETIHGTMLADASHYAYTESLVATASTDKDVFMAKSCDFDGKGGGSCVERNWGGDFGGTLTVSWTGSVIPYRTEVFSGNSGARGGYETMPSFYILVGWSVVSMGVIFGFFLGL</sequence>
<keyword evidence="1" id="KW-0472">Membrane</keyword>
<name>A0A9P5Y3G0_9AGAR</name>
<proteinExistence type="predicted"/>
<gene>
    <name evidence="2" type="ORF">BDZ94DRAFT_1263405</name>
</gene>
<dbReference type="Proteomes" id="UP000807353">
    <property type="component" value="Unassembled WGS sequence"/>
</dbReference>
<keyword evidence="1" id="KW-0812">Transmembrane</keyword>
<keyword evidence="1" id="KW-1133">Transmembrane helix</keyword>